<evidence type="ECO:0000259" key="5">
    <source>
        <dbReference type="PROSITE" id="PS51379"/>
    </source>
</evidence>
<evidence type="ECO:0000256" key="2">
    <source>
        <dbReference type="ARBA" id="ARBA00022723"/>
    </source>
</evidence>
<dbReference type="EMBL" id="BDIP01000004">
    <property type="protein sequence ID" value="GIQ79417.1"/>
    <property type="molecule type" value="Genomic_DNA"/>
</dbReference>
<feature type="domain" description="4Fe-4S ferredoxin-type" evidence="5">
    <location>
        <begin position="9"/>
        <end position="38"/>
    </location>
</feature>
<dbReference type="SUPFAM" id="SSF54862">
    <property type="entry name" value="4Fe-4S ferredoxins"/>
    <property type="match status" value="1"/>
</dbReference>
<name>A0A9K3CNM7_9EUKA</name>
<organism evidence="6 7">
    <name type="scientific">Kipferlia bialata</name>
    <dbReference type="NCBI Taxonomy" id="797122"/>
    <lineage>
        <taxon>Eukaryota</taxon>
        <taxon>Metamonada</taxon>
        <taxon>Carpediemonas-like organisms</taxon>
        <taxon>Kipferlia</taxon>
    </lineage>
</organism>
<dbReference type="AlphaFoldDB" id="A0A9K3CNM7"/>
<proteinExistence type="predicted"/>
<dbReference type="OrthoDB" id="24785at2759"/>
<dbReference type="Gene3D" id="3.30.70.20">
    <property type="match status" value="1"/>
</dbReference>
<dbReference type="Proteomes" id="UP000265618">
    <property type="component" value="Unassembled WGS sequence"/>
</dbReference>
<keyword evidence="3" id="KW-0408">Iron</keyword>
<evidence type="ECO:0000256" key="3">
    <source>
        <dbReference type="ARBA" id="ARBA00023004"/>
    </source>
</evidence>
<reference evidence="6 7" key="1">
    <citation type="journal article" date="2018" name="PLoS ONE">
        <title>The draft genome of Kipferlia bialata reveals reductive genome evolution in fornicate parasites.</title>
        <authorList>
            <person name="Tanifuji G."/>
            <person name="Takabayashi S."/>
            <person name="Kume K."/>
            <person name="Takagi M."/>
            <person name="Nakayama T."/>
            <person name="Kamikawa R."/>
            <person name="Inagaki Y."/>
            <person name="Hashimoto T."/>
        </authorList>
    </citation>
    <scope>NUCLEOTIDE SEQUENCE [LARGE SCALE GENOMIC DNA]</scope>
    <source>
        <strain evidence="6">NY0173</strain>
    </source>
</reference>
<dbReference type="PROSITE" id="PS51379">
    <property type="entry name" value="4FE4S_FER_2"/>
    <property type="match status" value="2"/>
</dbReference>
<dbReference type="PANTHER" id="PTHR43687:SF1">
    <property type="entry name" value="FERREDOXIN III"/>
    <property type="match status" value="1"/>
</dbReference>
<feature type="domain" description="4Fe-4S ferredoxin-type" evidence="5">
    <location>
        <begin position="39"/>
        <end position="69"/>
    </location>
</feature>
<dbReference type="PANTHER" id="PTHR43687">
    <property type="entry name" value="ADENYLYLSULFATE REDUCTASE, BETA SUBUNIT"/>
    <property type="match status" value="1"/>
</dbReference>
<keyword evidence="4" id="KW-0411">Iron-sulfur</keyword>
<dbReference type="PROSITE" id="PS00198">
    <property type="entry name" value="4FE4S_FER_1"/>
    <property type="match status" value="1"/>
</dbReference>
<evidence type="ECO:0000313" key="7">
    <source>
        <dbReference type="Proteomes" id="UP000265618"/>
    </source>
</evidence>
<keyword evidence="1" id="KW-0004">4Fe-4S</keyword>
<sequence length="79" mass="8487">MSAPVYCRDLPHIDTDVCIRCHSCVRECPSKVFSVGDDKAVSVKAENDCISCGHCAAVCPPGAISMFGGVPERLPNTRY</sequence>
<dbReference type="InterPro" id="IPR017900">
    <property type="entry name" value="4Fe4S_Fe_S_CS"/>
</dbReference>
<gene>
    <name evidence="6" type="ORF">KIPB_000062</name>
</gene>
<comment type="caution">
    <text evidence="6">The sequence shown here is derived from an EMBL/GenBank/DDBJ whole genome shotgun (WGS) entry which is preliminary data.</text>
</comment>
<dbReference type="Pfam" id="PF13237">
    <property type="entry name" value="Fer4_10"/>
    <property type="match status" value="1"/>
</dbReference>
<dbReference type="GO" id="GO:0051539">
    <property type="term" value="F:4 iron, 4 sulfur cluster binding"/>
    <property type="evidence" value="ECO:0007669"/>
    <property type="project" value="UniProtKB-KW"/>
</dbReference>
<accession>A0A9K3CNM7</accession>
<dbReference type="InterPro" id="IPR017896">
    <property type="entry name" value="4Fe4S_Fe-S-bd"/>
</dbReference>
<keyword evidence="7" id="KW-1185">Reference proteome</keyword>
<dbReference type="GO" id="GO:0046872">
    <property type="term" value="F:metal ion binding"/>
    <property type="evidence" value="ECO:0007669"/>
    <property type="project" value="UniProtKB-KW"/>
</dbReference>
<evidence type="ECO:0000256" key="4">
    <source>
        <dbReference type="ARBA" id="ARBA00023014"/>
    </source>
</evidence>
<dbReference type="InterPro" id="IPR050572">
    <property type="entry name" value="Fe-S_Ferredoxin"/>
</dbReference>
<evidence type="ECO:0000313" key="6">
    <source>
        <dbReference type="EMBL" id="GIQ79417.1"/>
    </source>
</evidence>
<evidence type="ECO:0000256" key="1">
    <source>
        <dbReference type="ARBA" id="ARBA00022485"/>
    </source>
</evidence>
<protein>
    <recommendedName>
        <fullName evidence="5">4Fe-4S ferredoxin-type domain-containing protein</fullName>
    </recommendedName>
</protein>
<keyword evidence="2" id="KW-0479">Metal-binding</keyword>